<evidence type="ECO:0000313" key="4">
    <source>
        <dbReference type="EMBL" id="VDD80551.1"/>
    </source>
</evidence>
<feature type="compositionally biased region" description="Low complexity" evidence="3">
    <location>
        <begin position="244"/>
        <end position="254"/>
    </location>
</feature>
<feature type="region of interest" description="Disordered" evidence="3">
    <location>
        <begin position="234"/>
        <end position="261"/>
    </location>
</feature>
<dbReference type="PANTHER" id="PTHR32295">
    <property type="entry name" value="IQ-DOMAIN 5-RELATED"/>
    <property type="match status" value="1"/>
</dbReference>
<protein>
    <submittedName>
        <fullName evidence="4">Uncharacterized protein</fullName>
    </submittedName>
</protein>
<comment type="function">
    <text evidence="2">May be involved in cooperative interactions with calmodulins or calmodulin-like proteins. Recruits calmodulin proteins to microtubules, thus being a potential scaffold in cellular signaling and trafficking. May associate with nucleic acids and regulate gene expression at the transcriptional or post-transcriptional level.</text>
</comment>
<dbReference type="InterPro" id="IPR000048">
    <property type="entry name" value="IQ_motif_EF-hand-BS"/>
</dbReference>
<organism evidence="4 5">
    <name type="scientific">Mesocestoides corti</name>
    <name type="common">Flatworm</name>
    <dbReference type="NCBI Taxonomy" id="53468"/>
    <lineage>
        <taxon>Eukaryota</taxon>
        <taxon>Metazoa</taxon>
        <taxon>Spiralia</taxon>
        <taxon>Lophotrochozoa</taxon>
        <taxon>Platyhelminthes</taxon>
        <taxon>Cestoda</taxon>
        <taxon>Eucestoda</taxon>
        <taxon>Cyclophyllidea</taxon>
        <taxon>Mesocestoididae</taxon>
        <taxon>Mesocestoides</taxon>
    </lineage>
</organism>
<keyword evidence="5" id="KW-1185">Reference proteome</keyword>
<dbReference type="InterPro" id="IPR027417">
    <property type="entry name" value="P-loop_NTPase"/>
</dbReference>
<evidence type="ECO:0000256" key="2">
    <source>
        <dbReference type="ARBA" id="ARBA00045534"/>
    </source>
</evidence>
<evidence type="ECO:0000256" key="1">
    <source>
        <dbReference type="ARBA" id="ARBA00024341"/>
    </source>
</evidence>
<dbReference type="STRING" id="53468.A0A0R3UGZ8"/>
<dbReference type="Pfam" id="PF00612">
    <property type="entry name" value="IQ"/>
    <property type="match status" value="5"/>
</dbReference>
<dbReference type="Proteomes" id="UP000267029">
    <property type="component" value="Unassembled WGS sequence"/>
</dbReference>
<dbReference type="SMART" id="SM00015">
    <property type="entry name" value="IQ"/>
    <property type="match status" value="5"/>
</dbReference>
<name>A0A0R3UGZ8_MESCO</name>
<feature type="compositionally biased region" description="Low complexity" evidence="3">
    <location>
        <begin position="290"/>
        <end position="304"/>
    </location>
</feature>
<evidence type="ECO:0000256" key="3">
    <source>
        <dbReference type="SAM" id="MobiDB-lite"/>
    </source>
</evidence>
<dbReference type="CDD" id="cd23767">
    <property type="entry name" value="IQCD"/>
    <property type="match status" value="5"/>
</dbReference>
<evidence type="ECO:0000313" key="5">
    <source>
        <dbReference type="Proteomes" id="UP000267029"/>
    </source>
</evidence>
<feature type="region of interest" description="Disordered" evidence="3">
    <location>
        <begin position="277"/>
        <end position="306"/>
    </location>
</feature>
<dbReference type="Gene3D" id="1.20.5.190">
    <property type="match status" value="3"/>
</dbReference>
<gene>
    <name evidence="4" type="ORF">MCOS_LOCUS6554</name>
</gene>
<dbReference type="SUPFAM" id="SSF52540">
    <property type="entry name" value="P-loop containing nucleoside triphosphate hydrolases"/>
    <property type="match status" value="2"/>
</dbReference>
<dbReference type="AlphaFoldDB" id="A0A0R3UGZ8"/>
<dbReference type="PROSITE" id="PS50096">
    <property type="entry name" value="IQ"/>
    <property type="match status" value="5"/>
</dbReference>
<accession>A0A0R3UGZ8</accession>
<dbReference type="FunFam" id="1.20.5.190:FF:000055">
    <property type="entry name" value="Putative microtubule-associated protein futsch"/>
    <property type="match status" value="1"/>
</dbReference>
<dbReference type="OrthoDB" id="1738954at2759"/>
<dbReference type="EMBL" id="UXSR01005271">
    <property type="protein sequence ID" value="VDD80551.1"/>
    <property type="molecule type" value="Genomic_DNA"/>
</dbReference>
<proteinExistence type="inferred from homology"/>
<sequence>MFVSPKECLLNAVYRRARFEEHFAKCHFASPLPFLPPTHPPSLNLVRTQGPAQMECAFDLHPQTASSFTAAPECVNVGQLVRVFCLPIGAAESNRPIPTRTRPFLAPTKYLKEVSTRIPHPSYCSLKGFVQTSAIVMPHPHPTPDEAATKIQATFRGYNTRKHIHQGNQSCAATPGVPVIVTPYRNDPDLAATKIQASFRGYLTRREFGHLGRHHHRRFTDDDEAEKLCPALAQTRVSPDAGRSLSDISNQSSSDVDDEDLQNRAATRIQAAFRGYHVRSHLPRRERASEGGSPRSVPSPSPLLSEDEAATKIQAAFRGYRVRKNFRAQTAPIHLYVDPKYDEAAKKIQASYRGYRVRKELNQKRHN</sequence>
<reference evidence="4 5" key="1">
    <citation type="submission" date="2018-10" db="EMBL/GenBank/DDBJ databases">
        <authorList>
            <consortium name="Pathogen Informatics"/>
        </authorList>
    </citation>
    <scope>NUCLEOTIDE SEQUENCE [LARGE SCALE GENOMIC DNA]</scope>
</reference>
<dbReference type="PANTHER" id="PTHR32295:SF6">
    <property type="entry name" value="PROTEIN IQ-DOMAIN 18"/>
    <property type="match status" value="1"/>
</dbReference>
<comment type="similarity">
    <text evidence="1">Belongs to the IQD family.</text>
</comment>